<evidence type="ECO:0000259" key="9">
    <source>
        <dbReference type="PROSITE" id="PS50109"/>
    </source>
</evidence>
<keyword evidence="6 11" id="KW-0418">Kinase</keyword>
<dbReference type="SMART" id="SM00387">
    <property type="entry name" value="HATPase_c"/>
    <property type="match status" value="1"/>
</dbReference>
<dbReference type="CDD" id="cd00082">
    <property type="entry name" value="HisKA"/>
    <property type="match status" value="1"/>
</dbReference>
<protein>
    <recommendedName>
        <fullName evidence="3">histidine kinase</fullName>
        <ecNumber evidence="3">2.7.13.3</ecNumber>
    </recommendedName>
</protein>
<evidence type="ECO:0000256" key="6">
    <source>
        <dbReference type="ARBA" id="ARBA00022777"/>
    </source>
</evidence>
<evidence type="ECO:0000256" key="5">
    <source>
        <dbReference type="ARBA" id="ARBA00022679"/>
    </source>
</evidence>
<dbReference type="SMART" id="SM00304">
    <property type="entry name" value="HAMP"/>
    <property type="match status" value="1"/>
</dbReference>
<dbReference type="InterPro" id="IPR036890">
    <property type="entry name" value="HATPase_C_sf"/>
</dbReference>
<dbReference type="PATRIC" id="fig|1391653.3.peg.721"/>
<gene>
    <name evidence="11" type="ORF">AKJ08_0702</name>
</gene>
<dbReference type="AlphaFoldDB" id="A0A0K1P9W9"/>
<dbReference type="KEGG" id="vin:AKJ08_0702"/>
<dbReference type="SMART" id="SM00388">
    <property type="entry name" value="HisKA"/>
    <property type="match status" value="1"/>
</dbReference>
<dbReference type="PANTHER" id="PTHR43065:SF42">
    <property type="entry name" value="TWO-COMPONENT SENSOR PPRA"/>
    <property type="match status" value="1"/>
</dbReference>
<dbReference type="InterPro" id="IPR003661">
    <property type="entry name" value="HisK_dim/P_dom"/>
</dbReference>
<dbReference type="Pfam" id="PF02518">
    <property type="entry name" value="HATPase_c"/>
    <property type="match status" value="1"/>
</dbReference>
<keyword evidence="5" id="KW-0808">Transferase</keyword>
<dbReference type="Pfam" id="PF00672">
    <property type="entry name" value="HAMP"/>
    <property type="match status" value="1"/>
</dbReference>
<name>A0A0K1P9W9_9BACT</name>
<comment type="subcellular location">
    <subcellularLocation>
        <location evidence="2">Membrane</location>
    </subcellularLocation>
</comment>
<dbReference type="GO" id="GO:0000155">
    <property type="term" value="F:phosphorelay sensor kinase activity"/>
    <property type="evidence" value="ECO:0007669"/>
    <property type="project" value="InterPro"/>
</dbReference>
<dbReference type="InterPro" id="IPR005467">
    <property type="entry name" value="His_kinase_dom"/>
</dbReference>
<dbReference type="EC" id="2.7.13.3" evidence="3"/>
<evidence type="ECO:0000313" key="11">
    <source>
        <dbReference type="EMBL" id="AKU90315.1"/>
    </source>
</evidence>
<evidence type="ECO:0000256" key="8">
    <source>
        <dbReference type="SAM" id="Phobius"/>
    </source>
</evidence>
<dbReference type="Gene3D" id="6.10.340.10">
    <property type="match status" value="1"/>
</dbReference>
<dbReference type="PANTHER" id="PTHR43065">
    <property type="entry name" value="SENSOR HISTIDINE KINASE"/>
    <property type="match status" value="1"/>
</dbReference>
<proteinExistence type="predicted"/>
<dbReference type="SUPFAM" id="SSF55874">
    <property type="entry name" value="ATPase domain of HSP90 chaperone/DNA topoisomerase II/histidine kinase"/>
    <property type="match status" value="1"/>
</dbReference>
<dbReference type="InterPro" id="IPR003660">
    <property type="entry name" value="HAMP_dom"/>
</dbReference>
<keyword evidence="7" id="KW-0175">Coiled coil</keyword>
<dbReference type="OrthoDB" id="9781147at2"/>
<feature type="domain" description="Histidine kinase" evidence="9">
    <location>
        <begin position="158"/>
        <end position="358"/>
    </location>
</feature>
<dbReference type="SUPFAM" id="SSF47384">
    <property type="entry name" value="Homodimeric domain of signal transducing histidine kinase"/>
    <property type="match status" value="1"/>
</dbReference>
<dbReference type="EMBL" id="CP012332">
    <property type="protein sequence ID" value="AKU90315.1"/>
    <property type="molecule type" value="Genomic_DNA"/>
</dbReference>
<evidence type="ECO:0000256" key="2">
    <source>
        <dbReference type="ARBA" id="ARBA00004370"/>
    </source>
</evidence>
<evidence type="ECO:0000256" key="3">
    <source>
        <dbReference type="ARBA" id="ARBA00012438"/>
    </source>
</evidence>
<evidence type="ECO:0000256" key="7">
    <source>
        <dbReference type="SAM" id="Coils"/>
    </source>
</evidence>
<feature type="transmembrane region" description="Helical" evidence="8">
    <location>
        <begin position="47"/>
        <end position="67"/>
    </location>
</feature>
<keyword evidence="8" id="KW-0472">Membrane</keyword>
<accession>A0A0K1P9W9</accession>
<organism evidence="11 12">
    <name type="scientific">Vulgatibacter incomptus</name>
    <dbReference type="NCBI Taxonomy" id="1391653"/>
    <lineage>
        <taxon>Bacteria</taxon>
        <taxon>Pseudomonadati</taxon>
        <taxon>Myxococcota</taxon>
        <taxon>Myxococcia</taxon>
        <taxon>Myxococcales</taxon>
        <taxon>Cystobacterineae</taxon>
        <taxon>Vulgatibacteraceae</taxon>
        <taxon>Vulgatibacter</taxon>
    </lineage>
</organism>
<reference evidence="11 12" key="1">
    <citation type="submission" date="2015-08" db="EMBL/GenBank/DDBJ databases">
        <authorList>
            <person name="Babu N.S."/>
            <person name="Beckwith C.J."/>
            <person name="Beseler K.G."/>
            <person name="Brison A."/>
            <person name="Carone J.V."/>
            <person name="Caskin T.P."/>
            <person name="Diamond M."/>
            <person name="Durham M.E."/>
            <person name="Foxe J.M."/>
            <person name="Go M."/>
            <person name="Henderson B.A."/>
            <person name="Jones I.B."/>
            <person name="McGettigan J.A."/>
            <person name="Micheletti S.J."/>
            <person name="Nasrallah M.E."/>
            <person name="Ortiz D."/>
            <person name="Piller C.R."/>
            <person name="Privatt S.R."/>
            <person name="Schneider S.L."/>
            <person name="Sharp S."/>
            <person name="Smith T.C."/>
            <person name="Stanton J.D."/>
            <person name="Ullery H.E."/>
            <person name="Wilson R.J."/>
            <person name="Serrano M.G."/>
            <person name="Buck G."/>
            <person name="Lee V."/>
            <person name="Wang Y."/>
            <person name="Carvalho R."/>
            <person name="Voegtly L."/>
            <person name="Shi R."/>
            <person name="Duckworth R."/>
            <person name="Johnson A."/>
            <person name="Loviza R."/>
            <person name="Walstead R."/>
            <person name="Shah Z."/>
            <person name="Kiflezghi M."/>
            <person name="Wade K."/>
            <person name="Ball S.L."/>
            <person name="Bradley K.W."/>
            <person name="Asai D.J."/>
            <person name="Bowman C.A."/>
            <person name="Russell D.A."/>
            <person name="Pope W.H."/>
            <person name="Jacobs-Sera D."/>
            <person name="Hendrix R.W."/>
            <person name="Hatfull G.F."/>
        </authorList>
    </citation>
    <scope>NUCLEOTIDE SEQUENCE [LARGE SCALE GENOMIC DNA]</scope>
    <source>
        <strain evidence="11 12">DSM 27710</strain>
    </source>
</reference>
<keyword evidence="4" id="KW-0597">Phosphoprotein</keyword>
<dbReference type="Gene3D" id="3.30.565.10">
    <property type="entry name" value="Histidine kinase-like ATPase, C-terminal domain"/>
    <property type="match status" value="1"/>
</dbReference>
<dbReference type="InterPro" id="IPR003594">
    <property type="entry name" value="HATPase_dom"/>
</dbReference>
<dbReference type="InterPro" id="IPR036097">
    <property type="entry name" value="HisK_dim/P_sf"/>
</dbReference>
<keyword evidence="8" id="KW-1133">Transmembrane helix</keyword>
<dbReference type="PRINTS" id="PR00344">
    <property type="entry name" value="BCTRLSENSOR"/>
</dbReference>
<comment type="catalytic activity">
    <reaction evidence="1">
        <text>ATP + protein L-histidine = ADP + protein N-phospho-L-histidine.</text>
        <dbReference type="EC" id="2.7.13.3"/>
    </reaction>
</comment>
<evidence type="ECO:0000313" key="12">
    <source>
        <dbReference type="Proteomes" id="UP000055590"/>
    </source>
</evidence>
<keyword evidence="8" id="KW-0812">Transmembrane</keyword>
<feature type="transmembrane region" description="Helical" evidence="8">
    <location>
        <begin position="12"/>
        <end position="35"/>
    </location>
</feature>
<dbReference type="PROSITE" id="PS50109">
    <property type="entry name" value="HIS_KIN"/>
    <property type="match status" value="1"/>
</dbReference>
<dbReference type="Pfam" id="PF00512">
    <property type="entry name" value="HisKA"/>
    <property type="match status" value="1"/>
</dbReference>
<dbReference type="Gene3D" id="1.10.287.130">
    <property type="match status" value="1"/>
</dbReference>
<dbReference type="Proteomes" id="UP000055590">
    <property type="component" value="Chromosome"/>
</dbReference>
<dbReference type="STRING" id="1391653.AKJ08_0702"/>
<evidence type="ECO:0000259" key="10">
    <source>
        <dbReference type="PROSITE" id="PS50885"/>
    </source>
</evidence>
<feature type="domain" description="HAMP" evidence="10">
    <location>
        <begin position="69"/>
        <end position="120"/>
    </location>
</feature>
<evidence type="ECO:0000256" key="1">
    <source>
        <dbReference type="ARBA" id="ARBA00000085"/>
    </source>
</evidence>
<feature type="coiled-coil region" evidence="7">
    <location>
        <begin position="115"/>
        <end position="149"/>
    </location>
</feature>
<dbReference type="RefSeq" id="WP_050724780.1">
    <property type="nucleotide sequence ID" value="NZ_CP012332.1"/>
</dbReference>
<evidence type="ECO:0000256" key="4">
    <source>
        <dbReference type="ARBA" id="ARBA00022553"/>
    </source>
</evidence>
<dbReference type="InterPro" id="IPR004358">
    <property type="entry name" value="Sig_transdc_His_kin-like_C"/>
</dbReference>
<dbReference type="PROSITE" id="PS50885">
    <property type="entry name" value="HAMP"/>
    <property type="match status" value="1"/>
</dbReference>
<keyword evidence="12" id="KW-1185">Reference proteome</keyword>
<sequence length="358" mass="38255">MRPGFSLRAQLALQAAAISVVATTLALLGFLPLGQLAGGTLSGRGELVAAFALAGAAIVFAVAYLLLVRWIARPAQRLLEATERVGAGWEIPLLTEQGPTLGRLGAAFDRMGGRLHEERERVLAQLAELEAKNRELKEARDAAIRQEKLASVGRLAAGVAHEIGNPLSAILGYLALLEHDAGANTELVERIDREARRIDRIVRDLLDYARPRGAELQLVDLREVVERVVRLARPQARFREISIAINAPAAPATARADEHHVGQVILNLLQNAADAMGGNGAILVAIDGTSIRVSDQGPGIPPADLLRVFDPFFTTKAPGQGTGLGLSLCRSWIEAMGGSLHARNREEGGAELRIELPS</sequence>
<dbReference type="GO" id="GO:0016020">
    <property type="term" value="C:membrane"/>
    <property type="evidence" value="ECO:0007669"/>
    <property type="project" value="UniProtKB-SubCell"/>
</dbReference>